<keyword evidence="3" id="KW-1185">Reference proteome</keyword>
<evidence type="ECO:0000313" key="2">
    <source>
        <dbReference type="EMBL" id="KIK14862.1"/>
    </source>
</evidence>
<feature type="region of interest" description="Disordered" evidence="1">
    <location>
        <begin position="57"/>
        <end position="106"/>
    </location>
</feature>
<dbReference type="OrthoDB" id="2655110at2759"/>
<feature type="compositionally biased region" description="Polar residues" evidence="1">
    <location>
        <begin position="10"/>
        <end position="22"/>
    </location>
</feature>
<feature type="compositionally biased region" description="Polar residues" evidence="1">
    <location>
        <begin position="91"/>
        <end position="105"/>
    </location>
</feature>
<name>A0A0C9YXD6_9AGAM</name>
<reference evidence="3" key="2">
    <citation type="submission" date="2015-01" db="EMBL/GenBank/DDBJ databases">
        <title>Evolutionary Origins and Diversification of the Mycorrhizal Mutualists.</title>
        <authorList>
            <consortium name="DOE Joint Genome Institute"/>
            <consortium name="Mycorrhizal Genomics Consortium"/>
            <person name="Kohler A."/>
            <person name="Kuo A."/>
            <person name="Nagy L.G."/>
            <person name="Floudas D."/>
            <person name="Copeland A."/>
            <person name="Barry K.W."/>
            <person name="Cichocki N."/>
            <person name="Veneault-Fourrey C."/>
            <person name="LaButti K."/>
            <person name="Lindquist E.A."/>
            <person name="Lipzen A."/>
            <person name="Lundell T."/>
            <person name="Morin E."/>
            <person name="Murat C."/>
            <person name="Riley R."/>
            <person name="Ohm R."/>
            <person name="Sun H."/>
            <person name="Tunlid A."/>
            <person name="Henrissat B."/>
            <person name="Grigoriev I.V."/>
            <person name="Hibbett D.S."/>
            <person name="Martin F."/>
        </authorList>
    </citation>
    <scope>NUCLEOTIDE SEQUENCE [LARGE SCALE GENOMIC DNA]</scope>
    <source>
        <strain evidence="3">441</strain>
    </source>
</reference>
<proteinExistence type="predicted"/>
<gene>
    <name evidence="2" type="ORF">PISMIDRAFT_16977</name>
</gene>
<evidence type="ECO:0000313" key="3">
    <source>
        <dbReference type="Proteomes" id="UP000054018"/>
    </source>
</evidence>
<feature type="compositionally biased region" description="Basic residues" evidence="1">
    <location>
        <begin position="65"/>
        <end position="79"/>
    </location>
</feature>
<accession>A0A0C9YXD6</accession>
<feature type="region of interest" description="Disordered" evidence="1">
    <location>
        <begin position="1"/>
        <end position="23"/>
    </location>
</feature>
<evidence type="ECO:0000256" key="1">
    <source>
        <dbReference type="SAM" id="MobiDB-lite"/>
    </source>
</evidence>
<dbReference type="HOGENOM" id="CLU_1475717_0_0_1"/>
<reference evidence="2 3" key="1">
    <citation type="submission" date="2014-04" db="EMBL/GenBank/DDBJ databases">
        <authorList>
            <consortium name="DOE Joint Genome Institute"/>
            <person name="Kuo A."/>
            <person name="Kohler A."/>
            <person name="Costa M.D."/>
            <person name="Nagy L.G."/>
            <person name="Floudas D."/>
            <person name="Copeland A."/>
            <person name="Barry K.W."/>
            <person name="Cichocki N."/>
            <person name="Veneault-Fourrey C."/>
            <person name="LaButti K."/>
            <person name="Lindquist E.A."/>
            <person name="Lipzen A."/>
            <person name="Lundell T."/>
            <person name="Morin E."/>
            <person name="Murat C."/>
            <person name="Sun H."/>
            <person name="Tunlid A."/>
            <person name="Henrissat B."/>
            <person name="Grigoriev I.V."/>
            <person name="Hibbett D.S."/>
            <person name="Martin F."/>
            <person name="Nordberg H.P."/>
            <person name="Cantor M.N."/>
            <person name="Hua S.X."/>
        </authorList>
    </citation>
    <scope>NUCLEOTIDE SEQUENCE [LARGE SCALE GENOMIC DNA]</scope>
    <source>
        <strain evidence="2 3">441</strain>
    </source>
</reference>
<dbReference type="Proteomes" id="UP000054018">
    <property type="component" value="Unassembled WGS sequence"/>
</dbReference>
<organism evidence="2 3">
    <name type="scientific">Pisolithus microcarpus 441</name>
    <dbReference type="NCBI Taxonomy" id="765257"/>
    <lineage>
        <taxon>Eukaryota</taxon>
        <taxon>Fungi</taxon>
        <taxon>Dikarya</taxon>
        <taxon>Basidiomycota</taxon>
        <taxon>Agaricomycotina</taxon>
        <taxon>Agaricomycetes</taxon>
        <taxon>Agaricomycetidae</taxon>
        <taxon>Boletales</taxon>
        <taxon>Sclerodermatineae</taxon>
        <taxon>Pisolithaceae</taxon>
        <taxon>Pisolithus</taxon>
    </lineage>
</organism>
<dbReference type="EMBL" id="KN833919">
    <property type="protein sequence ID" value="KIK14862.1"/>
    <property type="molecule type" value="Genomic_DNA"/>
</dbReference>
<dbReference type="AlphaFoldDB" id="A0A0C9YXD6"/>
<sequence length="183" mass="19722">MDPLVPQSHPVASSRHSTQVTAGQGGHVIQLEKAGLAIEACRWLPKPLYQIPEDEPVNDMALTPHQRKKATRKVTKKSKNGGLGTPPNNMPDDQSSQLPASQDEQPTMAEGVLQNSLTSCPSGSRFSLQLENPAAPTYVGSQTIDTYKRESTNNSTLSCTKKGGFDTIVTSLEVDAIFPQLPN</sequence>
<protein>
    <submittedName>
        <fullName evidence="2">Uncharacterized protein</fullName>
    </submittedName>
</protein>